<evidence type="ECO:0000256" key="5">
    <source>
        <dbReference type="HAMAP-Rule" id="MF_00658"/>
    </source>
</evidence>
<evidence type="ECO:0000313" key="6">
    <source>
        <dbReference type="EMBL" id="RJF90067.1"/>
    </source>
</evidence>
<comment type="similarity">
    <text evidence="4 5">Belongs to the RNA methyltransferase RlmH family.</text>
</comment>
<dbReference type="GO" id="GO:0005737">
    <property type="term" value="C:cytoplasm"/>
    <property type="evidence" value="ECO:0007669"/>
    <property type="project" value="UniProtKB-SubCell"/>
</dbReference>
<sequence>MGLKLAIVAVGRFGGKDPERALFETYAARMKPPIELIEVEERRLSGPARQKREGELLLAAVPASAAIVAMDGRGEVLSSEALAARLNRLRSQAAGRVAFLIGGADGHDDAVRSRAAFCYSFGPATWPHLMVRAMLAEQLYRASTILDGHPYHRA</sequence>
<evidence type="ECO:0000313" key="7">
    <source>
        <dbReference type="Proteomes" id="UP000284605"/>
    </source>
</evidence>
<dbReference type="Gene3D" id="3.40.1280.10">
    <property type="match status" value="1"/>
</dbReference>
<evidence type="ECO:0000256" key="1">
    <source>
        <dbReference type="ARBA" id="ARBA00022603"/>
    </source>
</evidence>
<evidence type="ECO:0000256" key="3">
    <source>
        <dbReference type="ARBA" id="ARBA00022691"/>
    </source>
</evidence>
<comment type="subunit">
    <text evidence="5">Homodimer.</text>
</comment>
<comment type="caution">
    <text evidence="5">Lacks conserved residue(s) required for the propagation of feature annotation.</text>
</comment>
<dbReference type="InterPro" id="IPR029026">
    <property type="entry name" value="tRNA_m1G_MTases_N"/>
</dbReference>
<accession>A0A418WJ40</accession>
<feature type="binding site" evidence="5">
    <location>
        <position position="102"/>
    </location>
    <ligand>
        <name>S-adenosyl-L-methionine</name>
        <dbReference type="ChEBI" id="CHEBI:59789"/>
    </ligand>
</feature>
<dbReference type="AlphaFoldDB" id="A0A418WJ40"/>
<dbReference type="EC" id="2.1.1.177" evidence="5"/>
<proteinExistence type="inferred from homology"/>
<keyword evidence="2 5" id="KW-0808">Transferase</keyword>
<protein>
    <recommendedName>
        <fullName evidence="5">Ribosomal RNA large subunit methyltransferase H</fullName>
        <ecNumber evidence="5">2.1.1.177</ecNumber>
    </recommendedName>
    <alternativeName>
        <fullName evidence="5">23S rRNA (pseudouridine1915-N3)-methyltransferase</fullName>
    </alternativeName>
    <alternativeName>
        <fullName evidence="5">23S rRNA m3Psi1915 methyltransferase</fullName>
    </alternativeName>
    <alternativeName>
        <fullName evidence="5">rRNA (pseudouridine-N3-)-methyltransferase RlmH</fullName>
    </alternativeName>
</protein>
<dbReference type="PANTHER" id="PTHR33603">
    <property type="entry name" value="METHYLTRANSFERASE"/>
    <property type="match status" value="1"/>
</dbReference>
<comment type="caution">
    <text evidence="6">The sequence shown here is derived from an EMBL/GenBank/DDBJ whole genome shotgun (WGS) entry which is preliminary data.</text>
</comment>
<dbReference type="HAMAP" id="MF_00658">
    <property type="entry name" value="23SrRNA_methyltr_H"/>
    <property type="match status" value="1"/>
</dbReference>
<gene>
    <name evidence="5" type="primary">rlmH</name>
    <name evidence="6" type="ORF">D3874_17995</name>
</gene>
<keyword evidence="5" id="KW-0963">Cytoplasm</keyword>
<dbReference type="Proteomes" id="UP000284605">
    <property type="component" value="Unassembled WGS sequence"/>
</dbReference>
<keyword evidence="7" id="KW-1185">Reference proteome</keyword>
<dbReference type="GO" id="GO:0070038">
    <property type="term" value="F:rRNA (pseudouridine-N3-)-methyltransferase activity"/>
    <property type="evidence" value="ECO:0007669"/>
    <property type="project" value="UniProtKB-UniRule"/>
</dbReference>
<dbReference type="InterPro" id="IPR029028">
    <property type="entry name" value="Alpha/beta_knot_MTases"/>
</dbReference>
<reference evidence="6 7" key="1">
    <citation type="submission" date="2018-09" db="EMBL/GenBank/DDBJ databases">
        <authorList>
            <person name="Zhu H."/>
        </authorList>
    </citation>
    <scope>NUCLEOTIDE SEQUENCE [LARGE SCALE GENOMIC DNA]</scope>
    <source>
        <strain evidence="6 7">K1W22B-8</strain>
    </source>
</reference>
<dbReference type="Pfam" id="PF02590">
    <property type="entry name" value="SPOUT_MTase"/>
    <property type="match status" value="1"/>
</dbReference>
<evidence type="ECO:0000256" key="2">
    <source>
        <dbReference type="ARBA" id="ARBA00022679"/>
    </source>
</evidence>
<name>A0A418WJ40_9PROT</name>
<keyword evidence="5" id="KW-0698">rRNA processing</keyword>
<dbReference type="OrthoDB" id="9806643at2"/>
<dbReference type="SUPFAM" id="SSF75217">
    <property type="entry name" value="alpha/beta knot"/>
    <property type="match status" value="1"/>
</dbReference>
<comment type="subcellular location">
    <subcellularLocation>
        <location evidence="5">Cytoplasm</location>
    </subcellularLocation>
</comment>
<organism evidence="6 7">
    <name type="scientific">Oleomonas cavernae</name>
    <dbReference type="NCBI Taxonomy" id="2320859"/>
    <lineage>
        <taxon>Bacteria</taxon>
        <taxon>Pseudomonadati</taxon>
        <taxon>Pseudomonadota</taxon>
        <taxon>Alphaproteobacteria</taxon>
        <taxon>Acetobacterales</taxon>
        <taxon>Acetobacteraceae</taxon>
        <taxon>Oleomonas</taxon>
    </lineage>
</organism>
<evidence type="ECO:0000256" key="4">
    <source>
        <dbReference type="ARBA" id="ARBA00038303"/>
    </source>
</evidence>
<dbReference type="PANTHER" id="PTHR33603:SF1">
    <property type="entry name" value="RIBOSOMAL RNA LARGE SUBUNIT METHYLTRANSFERASE H"/>
    <property type="match status" value="1"/>
</dbReference>
<dbReference type="PIRSF" id="PIRSF004505">
    <property type="entry name" value="MT_bac"/>
    <property type="match status" value="1"/>
</dbReference>
<keyword evidence="1 5" id="KW-0489">Methyltransferase</keyword>
<dbReference type="CDD" id="cd18081">
    <property type="entry name" value="RlmH-like"/>
    <property type="match status" value="1"/>
</dbReference>
<comment type="function">
    <text evidence="5">Specifically methylates the pseudouridine at position 1915 (m3Psi1915) in 23S rRNA.</text>
</comment>
<dbReference type="InterPro" id="IPR003742">
    <property type="entry name" value="RlmH-like"/>
</dbReference>
<comment type="catalytic activity">
    <reaction evidence="5">
        <text>pseudouridine(1915) in 23S rRNA + S-adenosyl-L-methionine = N(3)-methylpseudouridine(1915) in 23S rRNA + S-adenosyl-L-homocysteine + H(+)</text>
        <dbReference type="Rhea" id="RHEA:42752"/>
        <dbReference type="Rhea" id="RHEA-COMP:10221"/>
        <dbReference type="Rhea" id="RHEA-COMP:10222"/>
        <dbReference type="ChEBI" id="CHEBI:15378"/>
        <dbReference type="ChEBI" id="CHEBI:57856"/>
        <dbReference type="ChEBI" id="CHEBI:59789"/>
        <dbReference type="ChEBI" id="CHEBI:65314"/>
        <dbReference type="ChEBI" id="CHEBI:74486"/>
        <dbReference type="EC" id="2.1.1.177"/>
    </reaction>
</comment>
<keyword evidence="3 5" id="KW-0949">S-adenosyl-L-methionine</keyword>
<dbReference type="EMBL" id="QYUK01000011">
    <property type="protein sequence ID" value="RJF90067.1"/>
    <property type="molecule type" value="Genomic_DNA"/>
</dbReference>